<keyword evidence="12" id="KW-1185">Reference proteome</keyword>
<dbReference type="GO" id="GO:0031966">
    <property type="term" value="C:mitochondrial membrane"/>
    <property type="evidence" value="ECO:0007669"/>
    <property type="project" value="UniProtKB-SubCell"/>
</dbReference>
<feature type="repeat" description="Solcar" evidence="9">
    <location>
        <begin position="26"/>
        <end position="113"/>
    </location>
</feature>
<dbReference type="PANTHER" id="PTHR45624:SF31">
    <property type="entry name" value="MITOCHONDRIAL ORNITHINE TRANSPORTER 1"/>
    <property type="match status" value="1"/>
</dbReference>
<sequence length="337" mass="37409">METASSQQQAIVDRLAPDHGAKSNMRKQLDDLLFGSIAGLVGKFVEYPFDTVKVRLQTQSLSKPKYSGPLDCIMQTVKQHGIKDLYRGMSSPLVGSMIENAALFVGYKQVQRMIRDVSATPEQRKQYAEQGIVDEDLQSLSLSQLILAGTISGAFTSIVLTPVELIKCKLQVQQHGGQGLVHFRGPLHIITHTFQQNGLAGFYRGHLATFIRECGGGAFWFGSYEYVCMLFMRHREKQIGNPVFKKDLSAQELMAAGAIGGMSYNFSFFPFDVVKSHMQTEEELTGVKRRFGQVVKSLWQGAGIRGFYQGCGITVARSAPTSAIIFMTYELLSRHFG</sequence>
<proteinExistence type="inferred from homology"/>
<evidence type="ECO:0000256" key="6">
    <source>
        <dbReference type="ARBA" id="ARBA00022989"/>
    </source>
</evidence>
<name>A0A8H7UEC5_9FUNG</name>
<dbReference type="SUPFAM" id="SSF103506">
    <property type="entry name" value="Mitochondrial carrier"/>
    <property type="match status" value="1"/>
</dbReference>
<dbReference type="Gene3D" id="1.50.40.10">
    <property type="entry name" value="Mitochondrial carrier domain"/>
    <property type="match status" value="2"/>
</dbReference>
<accession>A0A8H7UEC5</accession>
<keyword evidence="3 10" id="KW-0813">Transport</keyword>
<keyword evidence="8 9" id="KW-0472">Membrane</keyword>
<dbReference type="OrthoDB" id="2139348at2759"/>
<evidence type="ECO:0000256" key="3">
    <source>
        <dbReference type="ARBA" id="ARBA00022448"/>
    </source>
</evidence>
<evidence type="ECO:0000313" key="12">
    <source>
        <dbReference type="Proteomes" id="UP000612746"/>
    </source>
</evidence>
<evidence type="ECO:0000256" key="1">
    <source>
        <dbReference type="ARBA" id="ARBA00004225"/>
    </source>
</evidence>
<evidence type="ECO:0000256" key="5">
    <source>
        <dbReference type="ARBA" id="ARBA00022737"/>
    </source>
</evidence>
<dbReference type="AlphaFoldDB" id="A0A8H7UEC5"/>
<evidence type="ECO:0000256" key="2">
    <source>
        <dbReference type="ARBA" id="ARBA00006375"/>
    </source>
</evidence>
<dbReference type="GO" id="GO:1990575">
    <property type="term" value="P:mitochondrial L-ornithine transmembrane transport"/>
    <property type="evidence" value="ECO:0007669"/>
    <property type="project" value="TreeGrafter"/>
</dbReference>
<evidence type="ECO:0000256" key="7">
    <source>
        <dbReference type="ARBA" id="ARBA00023128"/>
    </source>
</evidence>
<comment type="similarity">
    <text evidence="2 10">Belongs to the mitochondrial carrier (TC 2.A.29) family.</text>
</comment>
<evidence type="ECO:0000256" key="9">
    <source>
        <dbReference type="PROSITE-ProRule" id="PRU00282"/>
    </source>
</evidence>
<dbReference type="PANTHER" id="PTHR45624">
    <property type="entry name" value="MITOCHONDRIAL BASIC AMINO ACIDS TRANSPORTER-RELATED"/>
    <property type="match status" value="1"/>
</dbReference>
<dbReference type="EMBL" id="JAEPRA010000011">
    <property type="protein sequence ID" value="KAG2178492.1"/>
    <property type="molecule type" value="Genomic_DNA"/>
</dbReference>
<dbReference type="Pfam" id="PF00153">
    <property type="entry name" value="Mito_carr"/>
    <property type="match status" value="3"/>
</dbReference>
<dbReference type="GO" id="GO:0000064">
    <property type="term" value="F:L-ornithine transmembrane transporter activity"/>
    <property type="evidence" value="ECO:0007669"/>
    <property type="project" value="TreeGrafter"/>
</dbReference>
<gene>
    <name evidence="11" type="ORF">INT44_001644</name>
</gene>
<evidence type="ECO:0000256" key="10">
    <source>
        <dbReference type="RuleBase" id="RU000488"/>
    </source>
</evidence>
<evidence type="ECO:0000256" key="4">
    <source>
        <dbReference type="ARBA" id="ARBA00022692"/>
    </source>
</evidence>
<comment type="subcellular location">
    <subcellularLocation>
        <location evidence="1">Mitochondrion membrane</location>
        <topology evidence="1">Multi-pass membrane protein</topology>
    </subcellularLocation>
</comment>
<dbReference type="InterPro" id="IPR018108">
    <property type="entry name" value="MCP_transmembrane"/>
</dbReference>
<reference evidence="11" key="1">
    <citation type="submission" date="2020-12" db="EMBL/GenBank/DDBJ databases">
        <title>Metabolic potential, ecology and presence of endohyphal bacteria is reflected in genomic diversity of Mucoromycotina.</title>
        <authorList>
            <person name="Muszewska A."/>
            <person name="Okrasinska A."/>
            <person name="Steczkiewicz K."/>
            <person name="Drgas O."/>
            <person name="Orlowska M."/>
            <person name="Perlinska-Lenart U."/>
            <person name="Aleksandrzak-Piekarczyk T."/>
            <person name="Szatraj K."/>
            <person name="Zielenkiewicz U."/>
            <person name="Pilsyk S."/>
            <person name="Malc E."/>
            <person name="Mieczkowski P."/>
            <person name="Kruszewska J.S."/>
            <person name="Biernat P."/>
            <person name="Pawlowska J."/>
        </authorList>
    </citation>
    <scope>NUCLEOTIDE SEQUENCE</scope>
    <source>
        <strain evidence="11">WA0000051536</strain>
    </source>
</reference>
<keyword evidence="6" id="KW-1133">Transmembrane helix</keyword>
<evidence type="ECO:0008006" key="13">
    <source>
        <dbReference type="Google" id="ProtNLM"/>
    </source>
</evidence>
<dbReference type="InterPro" id="IPR050567">
    <property type="entry name" value="Mitochondrial_Carrier"/>
</dbReference>
<keyword evidence="5" id="KW-0677">Repeat</keyword>
<dbReference type="InterPro" id="IPR023395">
    <property type="entry name" value="MCP_dom_sf"/>
</dbReference>
<dbReference type="PROSITE" id="PS50920">
    <property type="entry name" value="SOLCAR"/>
    <property type="match status" value="3"/>
</dbReference>
<keyword evidence="7" id="KW-0496">Mitochondrion</keyword>
<comment type="caution">
    <text evidence="11">The sequence shown here is derived from an EMBL/GenBank/DDBJ whole genome shotgun (WGS) entry which is preliminary data.</text>
</comment>
<keyword evidence="4 9" id="KW-0812">Transmembrane</keyword>
<evidence type="ECO:0000313" key="11">
    <source>
        <dbReference type="EMBL" id="KAG2178492.1"/>
    </source>
</evidence>
<protein>
    <recommendedName>
        <fullName evidence="13">Mitochondrial carrier</fullName>
    </recommendedName>
</protein>
<evidence type="ECO:0000256" key="8">
    <source>
        <dbReference type="ARBA" id="ARBA00023136"/>
    </source>
</evidence>
<feature type="repeat" description="Solcar" evidence="9">
    <location>
        <begin position="248"/>
        <end position="335"/>
    </location>
</feature>
<dbReference type="Proteomes" id="UP000612746">
    <property type="component" value="Unassembled WGS sequence"/>
</dbReference>
<organism evidence="11 12">
    <name type="scientific">Umbelopsis vinacea</name>
    <dbReference type="NCBI Taxonomy" id="44442"/>
    <lineage>
        <taxon>Eukaryota</taxon>
        <taxon>Fungi</taxon>
        <taxon>Fungi incertae sedis</taxon>
        <taxon>Mucoromycota</taxon>
        <taxon>Mucoromycotina</taxon>
        <taxon>Umbelopsidomycetes</taxon>
        <taxon>Umbelopsidales</taxon>
        <taxon>Umbelopsidaceae</taxon>
        <taxon>Umbelopsis</taxon>
    </lineage>
</organism>
<feature type="repeat" description="Solcar" evidence="9">
    <location>
        <begin position="140"/>
        <end position="230"/>
    </location>
</feature>